<accession>A0A4Z2IYE6</accession>
<organism evidence="2 3">
    <name type="scientific">Liparis tanakae</name>
    <name type="common">Tanaka's snailfish</name>
    <dbReference type="NCBI Taxonomy" id="230148"/>
    <lineage>
        <taxon>Eukaryota</taxon>
        <taxon>Metazoa</taxon>
        <taxon>Chordata</taxon>
        <taxon>Craniata</taxon>
        <taxon>Vertebrata</taxon>
        <taxon>Euteleostomi</taxon>
        <taxon>Actinopterygii</taxon>
        <taxon>Neopterygii</taxon>
        <taxon>Teleostei</taxon>
        <taxon>Neoteleostei</taxon>
        <taxon>Acanthomorphata</taxon>
        <taxon>Eupercaria</taxon>
        <taxon>Perciformes</taxon>
        <taxon>Cottioidei</taxon>
        <taxon>Cottales</taxon>
        <taxon>Liparidae</taxon>
        <taxon>Liparis</taxon>
    </lineage>
</organism>
<dbReference type="AlphaFoldDB" id="A0A4Z2IYE6"/>
<feature type="compositionally biased region" description="Basic and acidic residues" evidence="1">
    <location>
        <begin position="124"/>
        <end position="137"/>
    </location>
</feature>
<protein>
    <submittedName>
        <fullName evidence="2">Uncharacterized protein</fullName>
    </submittedName>
</protein>
<dbReference type="EMBL" id="SRLO01000036">
    <property type="protein sequence ID" value="TNN82906.1"/>
    <property type="molecule type" value="Genomic_DNA"/>
</dbReference>
<dbReference type="Proteomes" id="UP000314294">
    <property type="component" value="Unassembled WGS sequence"/>
</dbReference>
<feature type="region of interest" description="Disordered" evidence="1">
    <location>
        <begin position="92"/>
        <end position="165"/>
    </location>
</feature>
<evidence type="ECO:0000313" key="2">
    <source>
        <dbReference type="EMBL" id="TNN82906.1"/>
    </source>
</evidence>
<comment type="caution">
    <text evidence="2">The sequence shown here is derived from an EMBL/GenBank/DDBJ whole genome shotgun (WGS) entry which is preliminary data.</text>
</comment>
<sequence>MQTAGQELVAARARKLPSSLLVTLKERRKVEPSSPAAAHSTQEAVVAPRLQFKLNHRDPPGGAAVRPRPLSRRGGAVCQLCIGGLGSGALSHRLQEQRERRKQIAEPGQVEGAVDGQQQSHVSTAEDGKEDGVEHQQDVGGGQGGEQVDQAAEDQLQPPTLGLERRTILMNMDEFATKYSMQCT</sequence>
<gene>
    <name evidence="2" type="ORF">EYF80_006863</name>
</gene>
<name>A0A4Z2IYE6_9TELE</name>
<feature type="compositionally biased region" description="Basic and acidic residues" evidence="1">
    <location>
        <begin position="93"/>
        <end position="104"/>
    </location>
</feature>
<evidence type="ECO:0000256" key="1">
    <source>
        <dbReference type="SAM" id="MobiDB-lite"/>
    </source>
</evidence>
<keyword evidence="3" id="KW-1185">Reference proteome</keyword>
<reference evidence="2 3" key="1">
    <citation type="submission" date="2019-03" db="EMBL/GenBank/DDBJ databases">
        <title>First draft genome of Liparis tanakae, snailfish: a comprehensive survey of snailfish specific genes.</title>
        <authorList>
            <person name="Kim W."/>
            <person name="Song I."/>
            <person name="Jeong J.-H."/>
            <person name="Kim D."/>
            <person name="Kim S."/>
            <person name="Ryu S."/>
            <person name="Song J.Y."/>
            <person name="Lee S.K."/>
        </authorList>
    </citation>
    <scope>NUCLEOTIDE SEQUENCE [LARGE SCALE GENOMIC DNA]</scope>
    <source>
        <tissue evidence="2">Muscle</tissue>
    </source>
</reference>
<evidence type="ECO:0000313" key="3">
    <source>
        <dbReference type="Proteomes" id="UP000314294"/>
    </source>
</evidence>
<proteinExistence type="predicted"/>